<accession>A0A8E2JGV2</accession>
<dbReference type="Proteomes" id="UP000250266">
    <property type="component" value="Unassembled WGS sequence"/>
</dbReference>
<dbReference type="OrthoDB" id="109543at2759"/>
<keyword evidence="5" id="KW-1185">Reference proteome</keyword>
<dbReference type="Pfam" id="PF00179">
    <property type="entry name" value="UQ_con"/>
    <property type="match status" value="1"/>
</dbReference>
<name>A0A8E2JGV2_9PEZI</name>
<dbReference type="AlphaFoldDB" id="A0A8E2JGV2"/>
<dbReference type="InterPro" id="IPR000608">
    <property type="entry name" value="UBC"/>
</dbReference>
<dbReference type="InterPro" id="IPR050113">
    <property type="entry name" value="Ub_conjugating_enzyme"/>
</dbReference>
<proteinExistence type="predicted"/>
<feature type="domain" description="UBC core" evidence="2">
    <location>
        <begin position="1"/>
        <end position="151"/>
    </location>
</feature>
<dbReference type="InterPro" id="IPR001810">
    <property type="entry name" value="F-box_dom"/>
</dbReference>
<dbReference type="InterPro" id="IPR016135">
    <property type="entry name" value="UBQ-conjugating_enzyme/RWD"/>
</dbReference>
<evidence type="ECO:0000313" key="4">
    <source>
        <dbReference type="EMBL" id="OCK82160.1"/>
    </source>
</evidence>
<dbReference type="PROSITE" id="PS50181">
    <property type="entry name" value="FBOX"/>
    <property type="match status" value="1"/>
</dbReference>
<evidence type="ECO:0000313" key="5">
    <source>
        <dbReference type="Proteomes" id="UP000250266"/>
    </source>
</evidence>
<dbReference type="SMART" id="SM00212">
    <property type="entry name" value="UBCc"/>
    <property type="match status" value="1"/>
</dbReference>
<dbReference type="PANTHER" id="PTHR24067">
    <property type="entry name" value="UBIQUITIN-CONJUGATING ENZYME E2"/>
    <property type="match status" value="1"/>
</dbReference>
<gene>
    <name evidence="4" type="ORF">K432DRAFT_380687</name>
</gene>
<sequence>MSSKSLMQRLRQDIAEVQNVPYPNIAIHLDDNDITQACLILTPERSSALHLTVRFPVEYPLQAPNVTIQSSVVHPNVFGNYICASILNTEEGWTPAYTLKGIAIQLLSFFSSDQIEQEYGGHVDLNEYRSRRSERDYYPRRGEEGKFCCSNCGYGRPHSSTASVVSNAAGKAGIDLGTLNKKLFTMPDEILLMVLTELDTKDLFAASEAFPEVRRILASYDFIRVRELQCFCLKKGFMATKLGVGVSVSERASQGNFASEFDLLSKEAFDEHRVRRSIQGVMFDHWLPLPISRRHWRLVRPDLKVALDSLARKGRLETASNDSVIYHFMNNIVVDFSRDAEETMKYGSKSKSTLTHASEKAVEAYFALFHLLLCLATENHQMIRDANRMILRFLSGSTSKAHFPNLGILLVAVLISDQGLTEELTLAIVKEAILRNVVWMLDVKGAGLPELSYLEPSATSEYRLAKTFEASKTSYRLLMFLSLFCKTARVPGKTLEDLREAMFDSHGAPPYGTAERMAKQIREIRVISHFPDFLKRMGISRMPSKEEFTAFLKRTITDSVKAGYSCQPISQAQAFAMRKMVDPGVELADGVARNDRPPKYRLSFFPPKGGPQRGALQRSWR</sequence>
<feature type="domain" description="F-box" evidence="3">
    <location>
        <begin position="180"/>
        <end position="226"/>
    </location>
</feature>
<dbReference type="EMBL" id="KV744897">
    <property type="protein sequence ID" value="OCK82160.1"/>
    <property type="molecule type" value="Genomic_DNA"/>
</dbReference>
<dbReference type="PROSITE" id="PS50127">
    <property type="entry name" value="UBC_2"/>
    <property type="match status" value="1"/>
</dbReference>
<evidence type="ECO:0000259" key="2">
    <source>
        <dbReference type="PROSITE" id="PS50127"/>
    </source>
</evidence>
<keyword evidence="1" id="KW-0833">Ubl conjugation pathway</keyword>
<dbReference type="Gene3D" id="3.10.110.10">
    <property type="entry name" value="Ubiquitin Conjugating Enzyme"/>
    <property type="match status" value="1"/>
</dbReference>
<evidence type="ECO:0000256" key="1">
    <source>
        <dbReference type="ARBA" id="ARBA00022786"/>
    </source>
</evidence>
<evidence type="ECO:0000259" key="3">
    <source>
        <dbReference type="PROSITE" id="PS50181"/>
    </source>
</evidence>
<organism evidence="4 5">
    <name type="scientific">Lepidopterella palustris CBS 459.81</name>
    <dbReference type="NCBI Taxonomy" id="1314670"/>
    <lineage>
        <taxon>Eukaryota</taxon>
        <taxon>Fungi</taxon>
        <taxon>Dikarya</taxon>
        <taxon>Ascomycota</taxon>
        <taxon>Pezizomycotina</taxon>
        <taxon>Dothideomycetes</taxon>
        <taxon>Pleosporomycetidae</taxon>
        <taxon>Mytilinidiales</taxon>
        <taxon>Argynnaceae</taxon>
        <taxon>Lepidopterella</taxon>
    </lineage>
</organism>
<protein>
    <recommendedName>
        <fullName evidence="6">UBC core domain-containing protein</fullName>
    </recommendedName>
</protein>
<dbReference type="SUPFAM" id="SSF54495">
    <property type="entry name" value="UBC-like"/>
    <property type="match status" value="1"/>
</dbReference>
<reference evidence="4 5" key="1">
    <citation type="journal article" date="2016" name="Nat. Commun.">
        <title>Ectomycorrhizal ecology is imprinted in the genome of the dominant symbiotic fungus Cenococcum geophilum.</title>
        <authorList>
            <consortium name="DOE Joint Genome Institute"/>
            <person name="Peter M."/>
            <person name="Kohler A."/>
            <person name="Ohm R.A."/>
            <person name="Kuo A."/>
            <person name="Krutzmann J."/>
            <person name="Morin E."/>
            <person name="Arend M."/>
            <person name="Barry K.W."/>
            <person name="Binder M."/>
            <person name="Choi C."/>
            <person name="Clum A."/>
            <person name="Copeland A."/>
            <person name="Grisel N."/>
            <person name="Haridas S."/>
            <person name="Kipfer T."/>
            <person name="LaButti K."/>
            <person name="Lindquist E."/>
            <person name="Lipzen A."/>
            <person name="Maire R."/>
            <person name="Meier B."/>
            <person name="Mihaltcheva S."/>
            <person name="Molinier V."/>
            <person name="Murat C."/>
            <person name="Poggeler S."/>
            <person name="Quandt C.A."/>
            <person name="Sperisen C."/>
            <person name="Tritt A."/>
            <person name="Tisserant E."/>
            <person name="Crous P.W."/>
            <person name="Henrissat B."/>
            <person name="Nehls U."/>
            <person name="Egli S."/>
            <person name="Spatafora J.W."/>
            <person name="Grigoriev I.V."/>
            <person name="Martin F.M."/>
        </authorList>
    </citation>
    <scope>NUCLEOTIDE SEQUENCE [LARGE SCALE GENOMIC DNA]</scope>
    <source>
        <strain evidence="4 5">CBS 459.81</strain>
    </source>
</reference>
<evidence type="ECO:0008006" key="6">
    <source>
        <dbReference type="Google" id="ProtNLM"/>
    </source>
</evidence>